<keyword evidence="1" id="KW-0805">Transcription regulation</keyword>
<name>A0AA35X9U4_GEOBA</name>
<comment type="function">
    <text evidence="4">Necessary for efficient RNA polymerase transcription elongation past template-encoded arresting sites. The arresting sites in DNA have the property of trapping a certain fraction of elongating RNA polymerases that pass through, resulting in locked ternary complexes. Cleavage of the nascent transcript by cleavage factors such as GreA or GreB allows the resumption of elongation from the new 3'terminus. GreA releases sequences of 2 to 3 nucleotides.</text>
</comment>
<dbReference type="AlphaFoldDB" id="A0AA35X9U4"/>
<accession>A0AA35X9U4</accession>
<dbReference type="Proteomes" id="UP001174909">
    <property type="component" value="Unassembled WGS sequence"/>
</dbReference>
<evidence type="ECO:0000256" key="2">
    <source>
        <dbReference type="ARBA" id="ARBA00023125"/>
    </source>
</evidence>
<evidence type="ECO:0000259" key="7">
    <source>
        <dbReference type="Pfam" id="PF03449"/>
    </source>
</evidence>
<keyword evidence="8" id="KW-0648">Protein biosynthesis</keyword>
<reference evidence="8" key="1">
    <citation type="submission" date="2023-03" db="EMBL/GenBank/DDBJ databases">
        <authorList>
            <person name="Steffen K."/>
            <person name="Cardenas P."/>
        </authorList>
    </citation>
    <scope>NUCLEOTIDE SEQUENCE</scope>
</reference>
<dbReference type="InterPro" id="IPR023459">
    <property type="entry name" value="Tscrpt_elong_fac_GreA/B_fam"/>
</dbReference>
<dbReference type="GO" id="GO:0003677">
    <property type="term" value="F:DNA binding"/>
    <property type="evidence" value="ECO:0007669"/>
    <property type="project" value="UniProtKB-KW"/>
</dbReference>
<comment type="caution">
    <text evidence="8">The sequence shown here is derived from an EMBL/GenBank/DDBJ whole genome shotgun (WGS) entry which is preliminary data.</text>
</comment>
<dbReference type="InterPro" id="IPR036953">
    <property type="entry name" value="GreA/GreB_C_sf"/>
</dbReference>
<feature type="region of interest" description="Disordered" evidence="5">
    <location>
        <begin position="75"/>
        <end position="99"/>
    </location>
</feature>
<dbReference type="Gene3D" id="3.10.50.30">
    <property type="entry name" value="Transcription elongation factor, GreA/GreB, C-terminal domain"/>
    <property type="match status" value="1"/>
</dbReference>
<evidence type="ECO:0000313" key="9">
    <source>
        <dbReference type="Proteomes" id="UP001174909"/>
    </source>
</evidence>
<keyword evidence="8" id="KW-0251">Elongation factor</keyword>
<gene>
    <name evidence="8" type="ORF">GBAR_LOCUS27302</name>
</gene>
<feature type="domain" description="Transcription elongation factor GreA/GreB C-terminal" evidence="6">
    <location>
        <begin position="172"/>
        <end position="244"/>
    </location>
</feature>
<sequence length="246" mass="27336">MQGQQELLRFQARIGKDKSMATLHAIEVGEYAKWTTENVEDAATRLDPVKKFLTFANKRGWTEISLARYAAAPRRNRRRFAGGQSGSRGAGTPSARLSQERHIELQAELQRLREEVPQVREAIRLARSDGDIRENSPLDAAREQQQMVERRIRQLENDLVNVEIVDAANADTERVSIGSRVTLHDIASEQSRVFTLVDVREADVSAGKISTVSPIGQALMGRSAGEEVTITTPRGAMEYRIEGIGG</sequence>
<evidence type="ECO:0000256" key="4">
    <source>
        <dbReference type="ARBA" id="ARBA00024916"/>
    </source>
</evidence>
<dbReference type="PANTHER" id="PTHR30437:SF4">
    <property type="entry name" value="TRANSCRIPTION ELONGATION FACTOR GREA"/>
    <property type="match status" value="1"/>
</dbReference>
<dbReference type="PANTHER" id="PTHR30437">
    <property type="entry name" value="TRANSCRIPTION ELONGATION FACTOR GREA"/>
    <property type="match status" value="1"/>
</dbReference>
<dbReference type="GO" id="GO:0006354">
    <property type="term" value="P:DNA-templated transcription elongation"/>
    <property type="evidence" value="ECO:0007669"/>
    <property type="project" value="TreeGrafter"/>
</dbReference>
<keyword evidence="2" id="KW-0238">DNA-binding</keyword>
<protein>
    <submittedName>
        <fullName evidence="8">Transcription elongation factor GreA</fullName>
    </submittedName>
</protein>
<organism evidence="8 9">
    <name type="scientific">Geodia barretti</name>
    <name type="common">Barrett's horny sponge</name>
    <dbReference type="NCBI Taxonomy" id="519541"/>
    <lineage>
        <taxon>Eukaryota</taxon>
        <taxon>Metazoa</taxon>
        <taxon>Porifera</taxon>
        <taxon>Demospongiae</taxon>
        <taxon>Heteroscleromorpha</taxon>
        <taxon>Tetractinellida</taxon>
        <taxon>Astrophorina</taxon>
        <taxon>Geodiidae</taxon>
        <taxon>Geodia</taxon>
    </lineage>
</organism>
<evidence type="ECO:0000259" key="6">
    <source>
        <dbReference type="Pfam" id="PF01272"/>
    </source>
</evidence>
<dbReference type="GO" id="GO:0032784">
    <property type="term" value="P:regulation of DNA-templated transcription elongation"/>
    <property type="evidence" value="ECO:0007669"/>
    <property type="project" value="InterPro"/>
</dbReference>
<dbReference type="FunFam" id="1.10.287.180:FF:000001">
    <property type="entry name" value="Transcription elongation factor GreA"/>
    <property type="match status" value="1"/>
</dbReference>
<dbReference type="Pfam" id="PF01272">
    <property type="entry name" value="GreA_GreB"/>
    <property type="match status" value="1"/>
</dbReference>
<proteinExistence type="inferred from homology"/>
<dbReference type="EMBL" id="CASHTH010003804">
    <property type="protein sequence ID" value="CAI8049584.1"/>
    <property type="molecule type" value="Genomic_DNA"/>
</dbReference>
<dbReference type="InterPro" id="IPR001437">
    <property type="entry name" value="Tscrpt_elong_fac_GreA/B_C"/>
</dbReference>
<dbReference type="HAMAP" id="MF_00105">
    <property type="entry name" value="GreA_GreB"/>
    <property type="match status" value="1"/>
</dbReference>
<evidence type="ECO:0000256" key="5">
    <source>
        <dbReference type="SAM" id="MobiDB-lite"/>
    </source>
</evidence>
<feature type="domain" description="Transcription elongation factor GreA/GreB N-terminal" evidence="7">
    <location>
        <begin position="97"/>
        <end position="164"/>
    </location>
</feature>
<dbReference type="InterPro" id="IPR036805">
    <property type="entry name" value="Tscrpt_elong_fac_GreA/B_N_sf"/>
</dbReference>
<dbReference type="Pfam" id="PF03449">
    <property type="entry name" value="GreA_GreB_N"/>
    <property type="match status" value="1"/>
</dbReference>
<evidence type="ECO:0000256" key="3">
    <source>
        <dbReference type="ARBA" id="ARBA00023163"/>
    </source>
</evidence>
<keyword evidence="9" id="KW-1185">Reference proteome</keyword>
<dbReference type="SUPFAM" id="SSF46557">
    <property type="entry name" value="GreA transcript cleavage protein, N-terminal domain"/>
    <property type="match status" value="1"/>
</dbReference>
<dbReference type="GO" id="GO:0070063">
    <property type="term" value="F:RNA polymerase binding"/>
    <property type="evidence" value="ECO:0007669"/>
    <property type="project" value="InterPro"/>
</dbReference>
<evidence type="ECO:0000313" key="8">
    <source>
        <dbReference type="EMBL" id="CAI8049584.1"/>
    </source>
</evidence>
<dbReference type="SUPFAM" id="SSF54534">
    <property type="entry name" value="FKBP-like"/>
    <property type="match status" value="1"/>
</dbReference>
<evidence type="ECO:0000256" key="1">
    <source>
        <dbReference type="ARBA" id="ARBA00023015"/>
    </source>
</evidence>
<dbReference type="GO" id="GO:0003746">
    <property type="term" value="F:translation elongation factor activity"/>
    <property type="evidence" value="ECO:0007669"/>
    <property type="project" value="UniProtKB-KW"/>
</dbReference>
<dbReference type="InterPro" id="IPR028624">
    <property type="entry name" value="Tscrpt_elong_fac_GreA/B"/>
</dbReference>
<keyword evidence="3" id="KW-0804">Transcription</keyword>
<dbReference type="InterPro" id="IPR022691">
    <property type="entry name" value="Tscrpt_elong_fac_GreA/B_N"/>
</dbReference>
<dbReference type="Gene3D" id="1.10.287.180">
    <property type="entry name" value="Transcription elongation factor, GreA/GreB, N-terminal domain"/>
    <property type="match status" value="1"/>
</dbReference>